<dbReference type="OrthoDB" id="8951023at2759"/>
<comment type="caution">
    <text evidence="1">The sequence shown here is derived from an EMBL/GenBank/DDBJ whole genome shotgun (WGS) entry which is preliminary data.</text>
</comment>
<gene>
    <name evidence="1" type="ORF">MEDL_64634</name>
</gene>
<organism evidence="1 2">
    <name type="scientific">Mytilus edulis</name>
    <name type="common">Blue mussel</name>
    <dbReference type="NCBI Taxonomy" id="6550"/>
    <lineage>
        <taxon>Eukaryota</taxon>
        <taxon>Metazoa</taxon>
        <taxon>Spiralia</taxon>
        <taxon>Lophotrochozoa</taxon>
        <taxon>Mollusca</taxon>
        <taxon>Bivalvia</taxon>
        <taxon>Autobranchia</taxon>
        <taxon>Pteriomorphia</taxon>
        <taxon>Mytilida</taxon>
        <taxon>Mytiloidea</taxon>
        <taxon>Mytilidae</taxon>
        <taxon>Mytilinae</taxon>
        <taxon>Mytilus</taxon>
    </lineage>
</organism>
<reference evidence="1" key="1">
    <citation type="submission" date="2021-03" db="EMBL/GenBank/DDBJ databases">
        <authorList>
            <person name="Bekaert M."/>
        </authorList>
    </citation>
    <scope>NUCLEOTIDE SEQUENCE</scope>
</reference>
<dbReference type="PANTHER" id="PTHR46919:SF2">
    <property type="entry name" value="SACSIN"/>
    <property type="match status" value="1"/>
</dbReference>
<accession>A0A8S3VHJ8</accession>
<evidence type="ECO:0000313" key="1">
    <source>
        <dbReference type="EMBL" id="CAG2253123.1"/>
    </source>
</evidence>
<dbReference type="Proteomes" id="UP000683360">
    <property type="component" value="Unassembled WGS sequence"/>
</dbReference>
<dbReference type="AlphaFoldDB" id="A0A8S3VHJ8"/>
<proteinExistence type="predicted"/>
<sequence length="204" mass="23166">MEHGRVFCSLPLPLESGLPIHFNGHFALDHEARRSLYTDDQEGYHVVWNKHLLKDIIAPSYTTGLIEIKDLLGLETDSQVNELQLRKKLSIFHGYFPDFEKAKNDYFKFLICSIYSWINSNEVPIFASAKLVSNSEAHVQFYPLYSSKDTFQSVFNTMTKQQINSSIIGTIGAVGSGISEKIGSLNDEAHKTRDDRLPTLVHIF</sequence>
<dbReference type="EMBL" id="CAJPWZ010003139">
    <property type="protein sequence ID" value="CAG2253123.1"/>
    <property type="molecule type" value="Genomic_DNA"/>
</dbReference>
<protein>
    <submittedName>
        <fullName evidence="1">SACS</fullName>
    </submittedName>
</protein>
<evidence type="ECO:0000313" key="2">
    <source>
        <dbReference type="Proteomes" id="UP000683360"/>
    </source>
</evidence>
<dbReference type="PANTHER" id="PTHR46919">
    <property type="entry name" value="ZINC FINGER, C3HC4 TYPE (RING FINGER) FAMILY PROTEIN"/>
    <property type="match status" value="1"/>
</dbReference>
<keyword evidence="2" id="KW-1185">Reference proteome</keyword>
<name>A0A8S3VHJ8_MYTED</name>